<evidence type="ECO:0000256" key="7">
    <source>
        <dbReference type="SAM" id="Phobius"/>
    </source>
</evidence>
<comment type="caution">
    <text evidence="8">The sequence shown here is derived from an EMBL/GenBank/DDBJ whole genome shotgun (WGS) entry which is preliminary data.</text>
</comment>
<keyword evidence="3" id="KW-0732">Signal</keyword>
<dbReference type="AlphaFoldDB" id="A0A832QG60"/>
<keyword evidence="7" id="KW-0812">Transmembrane</keyword>
<feature type="region of interest" description="Disordered" evidence="6">
    <location>
        <begin position="1"/>
        <end position="36"/>
    </location>
</feature>
<evidence type="ECO:0000256" key="3">
    <source>
        <dbReference type="ARBA" id="ARBA00022729"/>
    </source>
</evidence>
<dbReference type="InterPro" id="IPR027304">
    <property type="entry name" value="Trigger_fact/SurA_dom_sf"/>
</dbReference>
<evidence type="ECO:0000313" key="8">
    <source>
        <dbReference type="EMBL" id="HHX99358.1"/>
    </source>
</evidence>
<dbReference type="Pfam" id="PF13624">
    <property type="entry name" value="SurA_N_3"/>
    <property type="match status" value="1"/>
</dbReference>
<dbReference type="Proteomes" id="UP000576550">
    <property type="component" value="Unassembled WGS sequence"/>
</dbReference>
<sequence length="285" mass="32273">MARTKKSTTTKTKSMPKKSTAKSPTKTVKKATTKPKTTVKKVEKVVKKKVEIKKIADNPILKLVTKVVVFVIVIIGILALADLGVQYLNNSYSVAVVNGKRISKHKWHDLLEKYYGSSIAQTLINDEIIKQESKKAKVTVSKEDIQKELDSIIQRIGGQEAYEAALTASNITEEEIKDQIEVQALYDKVIGPSITYTEEELKAFFDQYGTMLFPTEAAALKEGEKLDYEKYKDETKARFITTKVQEKQAEWLSGKKEEYVVQDNSIEQPKYGFLTIIRNLLTKKK</sequence>
<reference evidence="8 9" key="1">
    <citation type="journal article" date="2020" name="Biotechnol. Biofuels">
        <title>New insights from the biogas microbiome by comprehensive genome-resolved metagenomics of nearly 1600 species originating from multiple anaerobic digesters.</title>
        <authorList>
            <person name="Campanaro S."/>
            <person name="Treu L."/>
            <person name="Rodriguez-R L.M."/>
            <person name="Kovalovszki A."/>
            <person name="Ziels R.M."/>
            <person name="Maus I."/>
            <person name="Zhu X."/>
            <person name="Kougias P.G."/>
            <person name="Basile A."/>
            <person name="Luo G."/>
            <person name="Schluter A."/>
            <person name="Konstantinidis K.T."/>
            <person name="Angelidaki I."/>
        </authorList>
    </citation>
    <scope>NUCLEOTIDE SEQUENCE [LARGE SCALE GENOMIC DNA]</scope>
    <source>
        <strain evidence="8">AS05jafATM_89</strain>
    </source>
</reference>
<dbReference type="Gene3D" id="1.10.4030.10">
    <property type="entry name" value="Porin chaperone SurA, peptide-binding domain"/>
    <property type="match status" value="1"/>
</dbReference>
<accession>A0A832QG60</accession>
<feature type="compositionally biased region" description="Basic residues" evidence="6">
    <location>
        <begin position="1"/>
        <end position="20"/>
    </location>
</feature>
<evidence type="ECO:0000256" key="4">
    <source>
        <dbReference type="ARBA" id="ARBA00023110"/>
    </source>
</evidence>
<proteinExistence type="predicted"/>
<dbReference type="EC" id="5.2.1.8" evidence="2"/>
<feature type="compositionally biased region" description="Basic residues" evidence="6">
    <location>
        <begin position="27"/>
        <end position="36"/>
    </location>
</feature>
<name>A0A832QG60_9BACT</name>
<keyword evidence="5" id="KW-0413">Isomerase</keyword>
<evidence type="ECO:0000313" key="9">
    <source>
        <dbReference type="Proteomes" id="UP000576550"/>
    </source>
</evidence>
<dbReference type="InterPro" id="IPR050245">
    <property type="entry name" value="PrsA_foldase"/>
</dbReference>
<evidence type="ECO:0000256" key="6">
    <source>
        <dbReference type="SAM" id="MobiDB-lite"/>
    </source>
</evidence>
<gene>
    <name evidence="8" type="ORF">GX533_01590</name>
</gene>
<dbReference type="PANTHER" id="PTHR47245">
    <property type="entry name" value="PEPTIDYLPROLYL ISOMERASE"/>
    <property type="match status" value="1"/>
</dbReference>
<keyword evidence="4" id="KW-0697">Rotamase</keyword>
<keyword evidence="7" id="KW-0472">Membrane</keyword>
<comment type="catalytic activity">
    <reaction evidence="1">
        <text>[protein]-peptidylproline (omega=180) = [protein]-peptidylproline (omega=0)</text>
        <dbReference type="Rhea" id="RHEA:16237"/>
        <dbReference type="Rhea" id="RHEA-COMP:10747"/>
        <dbReference type="Rhea" id="RHEA-COMP:10748"/>
        <dbReference type="ChEBI" id="CHEBI:83833"/>
        <dbReference type="ChEBI" id="CHEBI:83834"/>
        <dbReference type="EC" id="5.2.1.8"/>
    </reaction>
</comment>
<evidence type="ECO:0000256" key="1">
    <source>
        <dbReference type="ARBA" id="ARBA00000971"/>
    </source>
</evidence>
<evidence type="ECO:0000256" key="5">
    <source>
        <dbReference type="ARBA" id="ARBA00023235"/>
    </source>
</evidence>
<dbReference type="EMBL" id="DUTP01000003">
    <property type="protein sequence ID" value="HHX99358.1"/>
    <property type="molecule type" value="Genomic_DNA"/>
</dbReference>
<keyword evidence="7" id="KW-1133">Transmembrane helix</keyword>
<organism evidence="8 9">
    <name type="scientific">Candidatus Dojkabacteria bacterium</name>
    <dbReference type="NCBI Taxonomy" id="2099670"/>
    <lineage>
        <taxon>Bacteria</taxon>
        <taxon>Candidatus Dojkabacteria</taxon>
    </lineage>
</organism>
<dbReference type="PANTHER" id="PTHR47245:SF1">
    <property type="entry name" value="FOLDASE PROTEIN PRSA"/>
    <property type="match status" value="1"/>
</dbReference>
<evidence type="ECO:0000256" key="2">
    <source>
        <dbReference type="ARBA" id="ARBA00013194"/>
    </source>
</evidence>
<protein>
    <recommendedName>
        <fullName evidence="2">peptidylprolyl isomerase</fullName>
        <ecNumber evidence="2">5.2.1.8</ecNumber>
    </recommendedName>
</protein>
<feature type="transmembrane region" description="Helical" evidence="7">
    <location>
        <begin position="63"/>
        <end position="81"/>
    </location>
</feature>
<dbReference type="SUPFAM" id="SSF109998">
    <property type="entry name" value="Triger factor/SurA peptide-binding domain-like"/>
    <property type="match status" value="1"/>
</dbReference>
<dbReference type="GO" id="GO:0003755">
    <property type="term" value="F:peptidyl-prolyl cis-trans isomerase activity"/>
    <property type="evidence" value="ECO:0007669"/>
    <property type="project" value="UniProtKB-KW"/>
</dbReference>